<dbReference type="Proteomes" id="UP001204486">
    <property type="component" value="Unassembled WGS sequence"/>
</dbReference>
<keyword evidence="1" id="KW-0812">Transmembrane</keyword>
<accession>A0AAW5IWS5</accession>
<evidence type="ECO:0000256" key="1">
    <source>
        <dbReference type="SAM" id="Phobius"/>
    </source>
</evidence>
<comment type="caution">
    <text evidence="3">The sequence shown here is derived from an EMBL/GenBank/DDBJ whole genome shotgun (WGS) entry which is preliminary data.</text>
</comment>
<dbReference type="PROSITE" id="PS50965">
    <property type="entry name" value="NERD"/>
    <property type="match status" value="1"/>
</dbReference>
<reference evidence="3" key="1">
    <citation type="submission" date="2022-07" db="EMBL/GenBank/DDBJ databases">
        <title>Prevotella copri.</title>
        <authorList>
            <person name="Yang C."/>
        </authorList>
    </citation>
    <scope>NUCLEOTIDE SEQUENCE</scope>
    <source>
        <strain evidence="3">HF1476</strain>
    </source>
</reference>
<dbReference type="Pfam" id="PF08378">
    <property type="entry name" value="NERD"/>
    <property type="match status" value="1"/>
</dbReference>
<dbReference type="AlphaFoldDB" id="A0AAW5IWS5"/>
<evidence type="ECO:0000313" key="3">
    <source>
        <dbReference type="EMBL" id="MCP9600062.1"/>
    </source>
</evidence>
<dbReference type="EMBL" id="JANDWN010000020">
    <property type="protein sequence ID" value="MCP9600062.1"/>
    <property type="molecule type" value="Genomic_DNA"/>
</dbReference>
<feature type="domain" description="NERD" evidence="2">
    <location>
        <begin position="1"/>
        <end position="48"/>
    </location>
</feature>
<keyword evidence="1" id="KW-0472">Membrane</keyword>
<proteinExistence type="predicted"/>
<dbReference type="InterPro" id="IPR011528">
    <property type="entry name" value="NERD"/>
</dbReference>
<gene>
    <name evidence="3" type="ORF">NNC55_08860</name>
</gene>
<protein>
    <submittedName>
        <fullName evidence="3">NERD domain-containing protein</fullName>
    </submittedName>
</protein>
<name>A0AAW5IWS5_9BACT</name>
<feature type="transmembrane region" description="Helical" evidence="1">
    <location>
        <begin position="25"/>
        <end position="45"/>
    </location>
</feature>
<evidence type="ECO:0000313" key="4">
    <source>
        <dbReference type="Proteomes" id="UP001204486"/>
    </source>
</evidence>
<sequence>MLQLSDEYTIFNNLLFESNGRSTQIDHIVVSPYGVFVIWLFLWVFELS</sequence>
<evidence type="ECO:0000259" key="2">
    <source>
        <dbReference type="PROSITE" id="PS50965"/>
    </source>
</evidence>
<organism evidence="3 4">
    <name type="scientific">Segatella copri</name>
    <dbReference type="NCBI Taxonomy" id="165179"/>
    <lineage>
        <taxon>Bacteria</taxon>
        <taxon>Pseudomonadati</taxon>
        <taxon>Bacteroidota</taxon>
        <taxon>Bacteroidia</taxon>
        <taxon>Bacteroidales</taxon>
        <taxon>Prevotellaceae</taxon>
        <taxon>Segatella</taxon>
    </lineage>
</organism>
<keyword evidence="1" id="KW-1133">Transmembrane helix</keyword>